<dbReference type="EnsemblPlants" id="AVESA.00010b.r2.1DG0148860.1">
    <property type="protein sequence ID" value="AVESA.00010b.r2.1DG0148860.1.CDS"/>
    <property type="gene ID" value="AVESA.00010b.r2.1DG0148860"/>
</dbReference>
<dbReference type="Proteomes" id="UP001732700">
    <property type="component" value="Chromosome 1D"/>
</dbReference>
<evidence type="ECO:0000313" key="1">
    <source>
        <dbReference type="EnsemblPlants" id="AVESA.00010b.r2.1DG0148860.1.CDS"/>
    </source>
</evidence>
<evidence type="ECO:0000313" key="2">
    <source>
        <dbReference type="Proteomes" id="UP001732700"/>
    </source>
</evidence>
<sequence length="579" mass="63229">MLSQLRLADNILSGNIPSSLANCPLNWLDLQGNKLTGSVPKEILQIPTLSAFLNLQDNMLSGPLPSEVGSLKNLQHLDISNNKISGEIPESLGECLVLGYLNLSTNLFEASIPSSLSNLRGLEMIDLSYNNLSGHIPEFIGSFSGIIYLSLSFNDFEGAVPQQGIFQNRSAFSITGNSRLCGGIPELRLPPCSNKLSQKHHPRKIKLIILAPIAAALCCIILFSLLAIWFFGCRPLRKSPTTDTSMNEYPRVSYGELARGTEGFSHTNLIGVGSFGSVYKGFIQYDGKGTTVAIKVLNLQQHRASQSFLAECQALGHVRHRNLVKILTVCSSLDSAGNDFKALIYDLIPNGNLDEWIHNPGSRDGKGTLDISQRLNIAIDIASALDYLHNHQSRPIAHCDLKPSNVLLDYDLVAHVADFGLAKFLSEEARSLQNSTSMEGLRGTIGYITPEYGIGNEVSTHGDIFSYGILLLELFTAKRPTDDTVREGLSLHRFVEMALPDRTSAIVDQSLFLTEHSGASKSDIAKKAEIDMRCVTSALTVGIQCSKQQVSERMQIAGALREMHRIRGEMSQTMVGSSN</sequence>
<reference evidence="1" key="2">
    <citation type="submission" date="2025-09" db="UniProtKB">
        <authorList>
            <consortium name="EnsemblPlants"/>
        </authorList>
    </citation>
    <scope>IDENTIFICATION</scope>
</reference>
<reference evidence="1" key="1">
    <citation type="submission" date="2021-05" db="EMBL/GenBank/DDBJ databases">
        <authorList>
            <person name="Scholz U."/>
            <person name="Mascher M."/>
            <person name="Fiebig A."/>
        </authorList>
    </citation>
    <scope>NUCLEOTIDE SEQUENCE [LARGE SCALE GENOMIC DNA]</scope>
</reference>
<organism evidence="1 2">
    <name type="scientific">Avena sativa</name>
    <name type="common">Oat</name>
    <dbReference type="NCBI Taxonomy" id="4498"/>
    <lineage>
        <taxon>Eukaryota</taxon>
        <taxon>Viridiplantae</taxon>
        <taxon>Streptophyta</taxon>
        <taxon>Embryophyta</taxon>
        <taxon>Tracheophyta</taxon>
        <taxon>Spermatophyta</taxon>
        <taxon>Magnoliopsida</taxon>
        <taxon>Liliopsida</taxon>
        <taxon>Poales</taxon>
        <taxon>Poaceae</taxon>
        <taxon>BOP clade</taxon>
        <taxon>Pooideae</taxon>
        <taxon>Poodae</taxon>
        <taxon>Poeae</taxon>
        <taxon>Poeae Chloroplast Group 1 (Aveneae type)</taxon>
        <taxon>Aveninae</taxon>
        <taxon>Avena</taxon>
    </lineage>
</organism>
<keyword evidence="2" id="KW-1185">Reference proteome</keyword>
<protein>
    <submittedName>
        <fullName evidence="1">Uncharacterized protein</fullName>
    </submittedName>
</protein>
<accession>A0ACD5TYB2</accession>
<name>A0ACD5TYB2_AVESA</name>
<proteinExistence type="predicted"/>